<evidence type="ECO:0000256" key="6">
    <source>
        <dbReference type="ARBA" id="ARBA00022747"/>
    </source>
</evidence>
<dbReference type="InterPro" id="IPR040980">
    <property type="entry name" value="SWI2_SNF2"/>
</dbReference>
<evidence type="ECO:0000313" key="13">
    <source>
        <dbReference type="EMBL" id="AKI05301.1"/>
    </source>
</evidence>
<keyword evidence="13" id="KW-0347">Helicase</keyword>
<evidence type="ECO:0000256" key="2">
    <source>
        <dbReference type="ARBA" id="ARBA00008598"/>
    </source>
</evidence>
<comment type="function">
    <text evidence="11">Subunit R is required for both nuclease and ATPase activities, but not for modification.</text>
</comment>
<dbReference type="NCBIfam" id="TIGR00348">
    <property type="entry name" value="hsdR"/>
    <property type="match status" value="1"/>
</dbReference>
<dbReference type="Gene3D" id="3.40.50.300">
    <property type="entry name" value="P-loop containing nucleotide triphosphate hydrolases"/>
    <property type="match status" value="2"/>
</dbReference>
<keyword evidence="10 11" id="KW-0238">DNA-binding</keyword>
<keyword evidence="5 11" id="KW-0547">Nucleotide-binding</keyword>
<keyword evidence="13" id="KW-0614">Plasmid</keyword>
<dbReference type="PANTHER" id="PTHR30195">
    <property type="entry name" value="TYPE I SITE-SPECIFIC DEOXYRIBONUCLEASE PROTEIN SUBUNIT M AND R"/>
    <property type="match status" value="1"/>
</dbReference>
<keyword evidence="4" id="KW-0540">Nuclease</keyword>
<dbReference type="InterPro" id="IPR027417">
    <property type="entry name" value="P-loop_NTPase"/>
</dbReference>
<dbReference type="Pfam" id="PF04313">
    <property type="entry name" value="HSDR_N"/>
    <property type="match status" value="1"/>
</dbReference>
<comment type="catalytic activity">
    <reaction evidence="1 11">
        <text>Endonucleolytic cleavage of DNA to give random double-stranded fragments with terminal 5'-phosphates, ATP is simultaneously hydrolyzed.</text>
        <dbReference type="EC" id="3.1.21.3"/>
    </reaction>
</comment>
<evidence type="ECO:0000256" key="5">
    <source>
        <dbReference type="ARBA" id="ARBA00022741"/>
    </source>
</evidence>
<dbReference type="Pfam" id="PF18766">
    <property type="entry name" value="SWI2_SNF2"/>
    <property type="match status" value="1"/>
</dbReference>
<dbReference type="GO" id="GO:0009307">
    <property type="term" value="P:DNA restriction-modification system"/>
    <property type="evidence" value="ECO:0007669"/>
    <property type="project" value="UniProtKB-KW"/>
</dbReference>
<keyword evidence="6 11" id="KW-0680">Restriction system</keyword>
<dbReference type="CDD" id="cd18030">
    <property type="entry name" value="DEXHc_RE_I_HsdR"/>
    <property type="match status" value="1"/>
</dbReference>
<keyword evidence="9 11" id="KW-0067">ATP-binding</keyword>
<organism evidence="13 14">
    <name type="scientific">Ligilactobacillus salivarius str. Ren</name>
    <dbReference type="NCBI Taxonomy" id="1194971"/>
    <lineage>
        <taxon>Bacteria</taxon>
        <taxon>Bacillati</taxon>
        <taxon>Bacillota</taxon>
        <taxon>Bacilli</taxon>
        <taxon>Lactobacillales</taxon>
        <taxon>Lactobacillaceae</taxon>
        <taxon>Ligilactobacillus</taxon>
    </lineage>
</organism>
<reference evidence="13 14" key="1">
    <citation type="submission" date="2015-04" db="EMBL/GenBank/DDBJ databases">
        <title>Complete genome sequence of Lactobacillus salivarius Ren, a probiotic strain with antitumor activity.</title>
        <authorList>
            <person name="Sun E."/>
            <person name="Zhao L."/>
            <person name="Liu S."/>
            <person name="Zhang M."/>
            <person name="Guo H."/>
            <person name="Ren F."/>
        </authorList>
    </citation>
    <scope>NUCLEOTIDE SEQUENCE [LARGE SCALE GENOMIC DNA]</scope>
    <source>
        <strain evidence="13 14">Ren</strain>
        <plasmid evidence="13 14">pR1</plasmid>
    </source>
</reference>
<dbReference type="SUPFAM" id="SSF52540">
    <property type="entry name" value="P-loop containing nucleoside triphosphate hydrolases"/>
    <property type="match status" value="2"/>
</dbReference>
<comment type="similarity">
    <text evidence="2 11">Belongs to the HsdR family.</text>
</comment>
<evidence type="ECO:0000313" key="14">
    <source>
        <dbReference type="Proteomes" id="UP000035027"/>
    </source>
</evidence>
<dbReference type="CDD" id="cd22332">
    <property type="entry name" value="HsdR_N"/>
    <property type="match status" value="1"/>
</dbReference>
<comment type="subunit">
    <text evidence="3 11">The type I restriction/modification system is composed of three polypeptides R, M and S.</text>
</comment>
<gene>
    <name evidence="13" type="ORF">LsR_01783</name>
</gene>
<dbReference type="GO" id="GO:0003677">
    <property type="term" value="F:DNA binding"/>
    <property type="evidence" value="ECO:0007669"/>
    <property type="project" value="UniProtKB-KW"/>
</dbReference>
<dbReference type="Pfam" id="PF11867">
    <property type="entry name" value="T1RH-like_C"/>
    <property type="match status" value="1"/>
</dbReference>
<dbReference type="GO" id="GO:0004386">
    <property type="term" value="F:helicase activity"/>
    <property type="evidence" value="ECO:0007669"/>
    <property type="project" value="UniProtKB-KW"/>
</dbReference>
<evidence type="ECO:0000256" key="8">
    <source>
        <dbReference type="ARBA" id="ARBA00022801"/>
    </source>
</evidence>
<dbReference type="AlphaFoldDB" id="A0A0F7PYX3"/>
<dbReference type="GO" id="GO:0005524">
    <property type="term" value="F:ATP binding"/>
    <property type="evidence" value="ECO:0007669"/>
    <property type="project" value="UniProtKB-KW"/>
</dbReference>
<dbReference type="SMART" id="SM00487">
    <property type="entry name" value="DEXDc"/>
    <property type="match status" value="1"/>
</dbReference>
<keyword evidence="7" id="KW-0255">Endonuclease</keyword>
<dbReference type="PROSITE" id="PS51192">
    <property type="entry name" value="HELICASE_ATP_BIND_1"/>
    <property type="match status" value="1"/>
</dbReference>
<dbReference type="Proteomes" id="UP000035027">
    <property type="component" value="Plasmid pR1"/>
</dbReference>
<feature type="domain" description="Helicase ATP-binding" evidence="12">
    <location>
        <begin position="288"/>
        <end position="468"/>
    </location>
</feature>
<dbReference type="InterPro" id="IPR004473">
    <property type="entry name" value="Restrct_endonuc_typeI_HsdR"/>
</dbReference>
<evidence type="ECO:0000256" key="10">
    <source>
        <dbReference type="ARBA" id="ARBA00023125"/>
    </source>
</evidence>
<dbReference type="InterPro" id="IPR014001">
    <property type="entry name" value="Helicase_ATP-bd"/>
</dbReference>
<evidence type="ECO:0000256" key="3">
    <source>
        <dbReference type="ARBA" id="ARBA00011296"/>
    </source>
</evidence>
<evidence type="ECO:0000256" key="11">
    <source>
        <dbReference type="RuleBase" id="RU364115"/>
    </source>
</evidence>
<dbReference type="PATRIC" id="fig|1194971.3.peg.1769"/>
<dbReference type="EMBL" id="CP011404">
    <property type="protein sequence ID" value="AKI05301.1"/>
    <property type="molecule type" value="Genomic_DNA"/>
</dbReference>
<dbReference type="InterPro" id="IPR007409">
    <property type="entry name" value="Restrct_endonuc_type1_HsdR_N"/>
</dbReference>
<dbReference type="RefSeq" id="WP_047036162.1">
    <property type="nucleotide sequence ID" value="NZ_CP011404.1"/>
</dbReference>
<geneLocation type="plasmid" evidence="13 14">
    <name>pR1</name>
</geneLocation>
<sequence>MPKGYLTEEAVEDLALDELEKLGYSVFKSESYTSPNKHIDAARNKDHTVAILLTNLDKALHRLNPGYKDEIYKEAVRNFIRLADNPNMMINNHYLHKLLVEGIRIKTSVNGESRTVTLYAIDFDNVDNNEFIATNQFTFEGRHERRPDVTLFINGLPLVTFEFKDISNPNVSIRDAYNQFETYKEEISDYMKYNEILIISDGINARAGSITAGFDRFMRWRAPKNVTDTAELELVTLIKYMLEPSVLLNLIENFIIFETNGDSTVKILGAYHQYYMVNKAIKAAKRAIKSSEDKRIGVVWHTTGSGKSLSMVFFASIAARKLNNPTMLVINDRNDLDDQLFDTFSAAHEFLRQTPEHVETRDDLRNAMDKNSGGIVFSTIHKFYPEFEKGEKEMPVLSERSDIIVIADEAHRTQYGLTAKQTKNGIRYGYAKYLRDALPNASFIGFTGTPISTEDKSTINVFGNYIDIYDITQAVDDDATVRIYYESNVFPLKLKEGTEKEYQKLIKEANLDDDPNLEENKRRNREFSRLETLAGAKSRLQSIANHFVNHFEKRQKETFGKSMIVEMSRRNAVNLYNEIIKLRPNWASDDLEKGKIKIVMTSSAADGPELAKHQTSKADRRILQKRMKDNNDELQIVIVVDMWLTGFDVPSMNTMYIDKPMKGHNLIQAIARVNRVFKDKDSGLIVDYIGIAESLKSALNIYSKKDQSQVGINMKKAIAVLKEKYDIITNDFLYGIDYSDFKSEKSSVRISVTNRVANEILKQKDDSWRKFIDVVTELQKVYAITATQEEAQVYGEEIAFFKSVKALIVKLKRKPITGGENGKDPKEVDYRLKQFINQSVISEKDVDIYEQFGINKESIELISDEFLDAMKKEPEKDLAIVVLENVLKGKVKAMLKVNQTASKQFTEMLKKSIDDYNNRGITSELVIRQLIEIAKKIREQQNKGEDLGLTQEEVAFYDALADHKKAVEMLGEETLQLIAKELVKVVQREAGIDWEKRESVQAKMRREVRRLLRKYGYPPDFQKQAVETVIEQAELMASNNG</sequence>
<accession>A0A0F7PYX3</accession>
<dbReference type="GO" id="GO:0009035">
    <property type="term" value="F:type I site-specific deoxyribonuclease activity"/>
    <property type="evidence" value="ECO:0007669"/>
    <property type="project" value="UniProtKB-EC"/>
</dbReference>
<evidence type="ECO:0000256" key="4">
    <source>
        <dbReference type="ARBA" id="ARBA00022722"/>
    </source>
</evidence>
<protein>
    <recommendedName>
        <fullName evidence="11">Type I restriction enzyme endonuclease subunit</fullName>
        <shortName evidence="11">R protein</shortName>
        <ecNumber evidence="11">3.1.21.3</ecNumber>
    </recommendedName>
    <alternativeName>
        <fullName evidence="11">Type-1 restriction enzyme R protein</fullName>
    </alternativeName>
</protein>
<keyword evidence="8 11" id="KW-0378">Hydrolase</keyword>
<evidence type="ECO:0000256" key="1">
    <source>
        <dbReference type="ARBA" id="ARBA00000851"/>
    </source>
</evidence>
<dbReference type="EC" id="3.1.21.3" evidence="11"/>
<dbReference type="CDD" id="cd18800">
    <property type="entry name" value="SF2_C_EcoR124I-like"/>
    <property type="match status" value="1"/>
</dbReference>
<evidence type="ECO:0000256" key="9">
    <source>
        <dbReference type="ARBA" id="ARBA00022840"/>
    </source>
</evidence>
<dbReference type="InterPro" id="IPR021810">
    <property type="entry name" value="T1RH-like_C"/>
</dbReference>
<dbReference type="InterPro" id="IPR055180">
    <property type="entry name" value="HsdR_RecA-like_helicase_dom_2"/>
</dbReference>
<proteinExistence type="inferred from homology"/>
<evidence type="ECO:0000259" key="12">
    <source>
        <dbReference type="PROSITE" id="PS51192"/>
    </source>
</evidence>
<dbReference type="Gene3D" id="3.90.1570.50">
    <property type="match status" value="1"/>
</dbReference>
<name>A0A0F7PYX3_9LACO</name>
<dbReference type="PANTHER" id="PTHR30195:SF15">
    <property type="entry name" value="TYPE I RESTRICTION ENZYME HINDI ENDONUCLEASE SUBUNIT"/>
    <property type="match status" value="1"/>
</dbReference>
<dbReference type="InterPro" id="IPR051268">
    <property type="entry name" value="Type-I_R_enzyme_R_subunit"/>
</dbReference>
<evidence type="ECO:0000256" key="7">
    <source>
        <dbReference type="ARBA" id="ARBA00022759"/>
    </source>
</evidence>
<dbReference type="Pfam" id="PF22679">
    <property type="entry name" value="T1R_D3-like"/>
    <property type="match status" value="1"/>
</dbReference>
<dbReference type="REBASE" id="113688">
    <property type="entry name" value="LsaRenORF1788P"/>
</dbReference>